<evidence type="ECO:0000256" key="2">
    <source>
        <dbReference type="ARBA" id="ARBA00010876"/>
    </source>
</evidence>
<accession>I5AT33</accession>
<sequence length="326" mass="36736">MERIFRYEITEQDAGKDIHEFLRGKKYSRHILASMKPDKTAILVNGVHEFMCYKLQTGDVLQTRVVDPKSSVNIRPAPVPFSVIYEDEDVLIVDKPAGQAIHPAISHPADTLANGLAWYYQQKGIPFVVRCINRLDRDTTGLLIVAKNLVSACVLEQDLLARNIHRTYLAIAEGELPESGTINLPIARKEGSLIERCVDEDRGDRAVTHFFRKGYYPPATNASPESVSTGSVKNRNGYSLVQLKLETGRTHQIRVHLSHTGHPLLGDTLYHPDYLRTPEDPIPEGLPINRQALHSWQLEFTHPITGEAMHFEAPIPEDMRKLLRGD</sequence>
<dbReference type="Gene3D" id="3.30.2350.10">
    <property type="entry name" value="Pseudouridine synthase"/>
    <property type="match status" value="1"/>
</dbReference>
<keyword evidence="3" id="KW-0413">Isomerase</keyword>
<dbReference type="eggNOG" id="COG0564">
    <property type="taxonomic scope" value="Bacteria"/>
</dbReference>
<dbReference type="HOGENOM" id="CLU_016902_8_2_9"/>
<dbReference type="CDD" id="cd02869">
    <property type="entry name" value="PseudoU_synth_RluA_like"/>
    <property type="match status" value="1"/>
</dbReference>
<dbReference type="SUPFAM" id="SSF55120">
    <property type="entry name" value="Pseudouridine synthase"/>
    <property type="match status" value="1"/>
</dbReference>
<evidence type="ECO:0000256" key="5">
    <source>
        <dbReference type="ARBA" id="ARBA00033164"/>
    </source>
</evidence>
<dbReference type="InterPro" id="IPR006224">
    <property type="entry name" value="PsdUridine_synth_RluA-like_CS"/>
</dbReference>
<evidence type="ECO:0000313" key="7">
    <source>
        <dbReference type="EMBL" id="EIM56956.1"/>
    </source>
</evidence>
<evidence type="ECO:0000256" key="1">
    <source>
        <dbReference type="ARBA" id="ARBA00000073"/>
    </source>
</evidence>
<gene>
    <name evidence="7" type="ORF">EubceDRAFT1_1139</name>
</gene>
<feature type="domain" description="Pseudouridine synthase RsuA/RluA-like" evidence="6">
    <location>
        <begin position="89"/>
        <end position="259"/>
    </location>
</feature>
<dbReference type="PANTHER" id="PTHR21600">
    <property type="entry name" value="MITOCHONDRIAL RNA PSEUDOURIDINE SYNTHASE"/>
    <property type="match status" value="1"/>
</dbReference>
<reference evidence="7 8" key="2">
    <citation type="submission" date="2012-02" db="EMBL/GenBank/DDBJ databases">
        <title>Improved High-Quality Draft sequence of Eubacterium cellulosolvens 6.</title>
        <authorList>
            <consortium name="US DOE Joint Genome Institute"/>
            <person name="Lucas S."/>
            <person name="Han J."/>
            <person name="Lapidus A."/>
            <person name="Cheng J.-F."/>
            <person name="Goodwin L."/>
            <person name="Pitluck S."/>
            <person name="Peters L."/>
            <person name="Mikhailova N."/>
            <person name="Gu W."/>
            <person name="Detter J.C."/>
            <person name="Han C."/>
            <person name="Tapia R."/>
            <person name="Land M."/>
            <person name="Hauser L."/>
            <person name="Kyrpides N."/>
            <person name="Ivanova N."/>
            <person name="Pagani I."/>
            <person name="Johnson E."/>
            <person name="Mukhopadhyay B."/>
            <person name="Anderson I."/>
            <person name="Woyke T."/>
        </authorList>
    </citation>
    <scope>NUCLEOTIDE SEQUENCE [LARGE SCALE GENOMIC DNA]</scope>
    <source>
        <strain evidence="7 8">6</strain>
    </source>
</reference>
<dbReference type="GO" id="GO:0000455">
    <property type="term" value="P:enzyme-directed rRNA pseudouridine synthesis"/>
    <property type="evidence" value="ECO:0007669"/>
    <property type="project" value="TreeGrafter"/>
</dbReference>
<dbReference type="InterPro" id="IPR020103">
    <property type="entry name" value="PsdUridine_synth_cat_dom_sf"/>
</dbReference>
<organism evidence="7 8">
    <name type="scientific">Eubacterium cellulosolvens (strain ATCC 43171 / JCM 9499 / 6)</name>
    <name type="common">Cillobacterium cellulosolvens</name>
    <dbReference type="NCBI Taxonomy" id="633697"/>
    <lineage>
        <taxon>Bacteria</taxon>
        <taxon>Bacillati</taxon>
        <taxon>Bacillota</taxon>
        <taxon>Clostridia</taxon>
        <taxon>Eubacteriales</taxon>
        <taxon>Eubacteriaceae</taxon>
        <taxon>Eubacterium</taxon>
    </lineage>
</organism>
<comment type="similarity">
    <text evidence="2">Belongs to the pseudouridine synthase RluA family.</text>
</comment>
<comment type="catalytic activity">
    <reaction evidence="1">
        <text>a uridine in RNA = a pseudouridine in RNA</text>
        <dbReference type="Rhea" id="RHEA:48348"/>
        <dbReference type="Rhea" id="RHEA-COMP:12068"/>
        <dbReference type="Rhea" id="RHEA-COMP:12069"/>
        <dbReference type="ChEBI" id="CHEBI:65314"/>
        <dbReference type="ChEBI" id="CHEBI:65315"/>
    </reaction>
</comment>
<dbReference type="InterPro" id="IPR006145">
    <property type="entry name" value="PsdUridine_synth_RsuA/RluA"/>
</dbReference>
<dbReference type="GO" id="GO:0009982">
    <property type="term" value="F:pseudouridine synthase activity"/>
    <property type="evidence" value="ECO:0007669"/>
    <property type="project" value="InterPro"/>
</dbReference>
<protein>
    <recommendedName>
        <fullName evidence="4">RNA pseudouridylate synthase</fullName>
    </recommendedName>
    <alternativeName>
        <fullName evidence="5">RNA-uridine isomerase</fullName>
    </alternativeName>
</protein>
<dbReference type="Proteomes" id="UP000005753">
    <property type="component" value="Chromosome"/>
</dbReference>
<evidence type="ECO:0000256" key="4">
    <source>
        <dbReference type="ARBA" id="ARBA00031870"/>
    </source>
</evidence>
<evidence type="ECO:0000256" key="3">
    <source>
        <dbReference type="ARBA" id="ARBA00023235"/>
    </source>
</evidence>
<dbReference type="PANTHER" id="PTHR21600:SF44">
    <property type="entry name" value="RIBOSOMAL LARGE SUBUNIT PSEUDOURIDINE SYNTHASE D"/>
    <property type="match status" value="1"/>
</dbReference>
<dbReference type="OrthoDB" id="9807829at2"/>
<dbReference type="PROSITE" id="PS01129">
    <property type="entry name" value="PSI_RLU"/>
    <property type="match status" value="1"/>
</dbReference>
<dbReference type="InterPro" id="IPR050188">
    <property type="entry name" value="RluA_PseudoU_synthase"/>
</dbReference>
<keyword evidence="8" id="KW-1185">Reference proteome</keyword>
<dbReference type="STRING" id="633697.EubceDRAFT1_1139"/>
<dbReference type="Pfam" id="PF00849">
    <property type="entry name" value="PseudoU_synth_2"/>
    <property type="match status" value="1"/>
</dbReference>
<dbReference type="EMBL" id="CM001487">
    <property type="protein sequence ID" value="EIM56956.1"/>
    <property type="molecule type" value="Genomic_DNA"/>
</dbReference>
<evidence type="ECO:0000313" key="8">
    <source>
        <dbReference type="Proteomes" id="UP000005753"/>
    </source>
</evidence>
<name>I5AT33_EUBC6</name>
<dbReference type="AlphaFoldDB" id="I5AT33"/>
<reference evidence="7 8" key="1">
    <citation type="submission" date="2010-08" db="EMBL/GenBank/DDBJ databases">
        <authorList>
            <consortium name="US DOE Joint Genome Institute (JGI-PGF)"/>
            <person name="Lucas S."/>
            <person name="Copeland A."/>
            <person name="Lapidus A."/>
            <person name="Cheng J.-F."/>
            <person name="Bruce D."/>
            <person name="Goodwin L."/>
            <person name="Pitluck S."/>
            <person name="Land M.L."/>
            <person name="Hauser L."/>
            <person name="Chang Y.-J."/>
            <person name="Anderson I.J."/>
            <person name="Johnson E."/>
            <person name="Mulhopadhyay B."/>
            <person name="Kyrpides N."/>
            <person name="Woyke T.J."/>
        </authorList>
    </citation>
    <scope>NUCLEOTIDE SEQUENCE [LARGE SCALE GENOMIC DNA]</scope>
    <source>
        <strain evidence="7 8">6</strain>
    </source>
</reference>
<evidence type="ECO:0000259" key="6">
    <source>
        <dbReference type="Pfam" id="PF00849"/>
    </source>
</evidence>
<dbReference type="GO" id="GO:0140098">
    <property type="term" value="F:catalytic activity, acting on RNA"/>
    <property type="evidence" value="ECO:0007669"/>
    <property type="project" value="UniProtKB-ARBA"/>
</dbReference>
<dbReference type="GO" id="GO:0003723">
    <property type="term" value="F:RNA binding"/>
    <property type="evidence" value="ECO:0007669"/>
    <property type="project" value="InterPro"/>
</dbReference>
<proteinExistence type="inferred from homology"/>